<proteinExistence type="predicted"/>
<dbReference type="Proteomes" id="UP000383122">
    <property type="component" value="Unassembled WGS sequence"/>
</dbReference>
<accession>A0A5E5AN87</accession>
<dbReference type="EMBL" id="CABPSP010000018">
    <property type="protein sequence ID" value="VVE73983.1"/>
    <property type="molecule type" value="Genomic_DNA"/>
</dbReference>
<protein>
    <submittedName>
        <fullName evidence="2">Uncharacterized protein</fullName>
    </submittedName>
</protein>
<evidence type="ECO:0000256" key="1">
    <source>
        <dbReference type="SAM" id="MobiDB-lite"/>
    </source>
</evidence>
<gene>
    <name evidence="2" type="ORF">PAN31117_04821</name>
</gene>
<feature type="region of interest" description="Disordered" evidence="1">
    <location>
        <begin position="1"/>
        <end position="29"/>
    </location>
</feature>
<evidence type="ECO:0000313" key="2">
    <source>
        <dbReference type="EMBL" id="VVE73983.1"/>
    </source>
</evidence>
<evidence type="ECO:0000313" key="3">
    <source>
        <dbReference type="Proteomes" id="UP000383122"/>
    </source>
</evidence>
<dbReference type="AlphaFoldDB" id="A0A5E5AN87"/>
<name>A0A5E5AN87_9BURK</name>
<organism evidence="2 3">
    <name type="scientific">Pandoraea anapnoica</name>
    <dbReference type="NCBI Taxonomy" id="2508301"/>
    <lineage>
        <taxon>Bacteria</taxon>
        <taxon>Pseudomonadati</taxon>
        <taxon>Pseudomonadota</taxon>
        <taxon>Betaproteobacteria</taxon>
        <taxon>Burkholderiales</taxon>
        <taxon>Burkholderiaceae</taxon>
        <taxon>Pandoraea</taxon>
    </lineage>
</organism>
<keyword evidence="3" id="KW-1185">Reference proteome</keyword>
<reference evidence="2 3" key="1">
    <citation type="submission" date="2019-08" db="EMBL/GenBank/DDBJ databases">
        <authorList>
            <person name="Peeters C."/>
        </authorList>
    </citation>
    <scope>NUCLEOTIDE SEQUENCE [LARGE SCALE GENOMIC DNA]</scope>
    <source>
        <strain evidence="2 3">LMG 31117</strain>
    </source>
</reference>
<sequence length="130" mass="15042">MGEAKLRGTREQRMERAANKDGELRPRKRDCPNCRSAIADFEQIDSRSAVGIDTAYFGYCRHCKLPLLLLTGEEIAARRYEQRYQSAIRAQERAIAHRDEELEFAFDAEPETDAELMERHLSAIRKVLKD</sequence>